<dbReference type="GO" id="GO:0007031">
    <property type="term" value="P:peroxisome organization"/>
    <property type="evidence" value="ECO:0007669"/>
    <property type="project" value="UniProtKB-ARBA"/>
</dbReference>
<accession>A0A6A6WH92</accession>
<evidence type="ECO:0000256" key="6">
    <source>
        <dbReference type="SAM" id="Phobius"/>
    </source>
</evidence>
<feature type="region of interest" description="Disordered" evidence="5">
    <location>
        <begin position="1"/>
        <end position="41"/>
    </location>
</feature>
<dbReference type="InterPro" id="IPR052646">
    <property type="entry name" value="Peroxisomal_PEX28-32"/>
</dbReference>
<keyword evidence="9" id="KW-1185">Reference proteome</keyword>
<evidence type="ECO:0000256" key="5">
    <source>
        <dbReference type="SAM" id="MobiDB-lite"/>
    </source>
</evidence>
<feature type="transmembrane region" description="Helical" evidence="6">
    <location>
        <begin position="64"/>
        <end position="84"/>
    </location>
</feature>
<reference evidence="8" key="1">
    <citation type="journal article" date="2020" name="Stud. Mycol.">
        <title>101 Dothideomycetes genomes: a test case for predicting lifestyles and emergence of pathogens.</title>
        <authorList>
            <person name="Haridas S."/>
            <person name="Albert R."/>
            <person name="Binder M."/>
            <person name="Bloem J."/>
            <person name="Labutti K."/>
            <person name="Salamov A."/>
            <person name="Andreopoulos B."/>
            <person name="Baker S."/>
            <person name="Barry K."/>
            <person name="Bills G."/>
            <person name="Bluhm B."/>
            <person name="Cannon C."/>
            <person name="Castanera R."/>
            <person name="Culley D."/>
            <person name="Daum C."/>
            <person name="Ezra D."/>
            <person name="Gonzalez J."/>
            <person name="Henrissat B."/>
            <person name="Kuo A."/>
            <person name="Liang C."/>
            <person name="Lipzen A."/>
            <person name="Lutzoni F."/>
            <person name="Magnuson J."/>
            <person name="Mondo S."/>
            <person name="Nolan M."/>
            <person name="Ohm R."/>
            <person name="Pangilinan J."/>
            <person name="Park H.-J."/>
            <person name="Ramirez L."/>
            <person name="Alfaro M."/>
            <person name="Sun H."/>
            <person name="Tritt A."/>
            <person name="Yoshinaga Y."/>
            <person name="Zwiers L.-H."/>
            <person name="Turgeon B."/>
            <person name="Goodwin S."/>
            <person name="Spatafora J."/>
            <person name="Crous P."/>
            <person name="Grigoriev I."/>
        </authorList>
    </citation>
    <scope>NUCLEOTIDE SEQUENCE</scope>
    <source>
        <strain evidence="8">CBS 121739</strain>
    </source>
</reference>
<evidence type="ECO:0000313" key="8">
    <source>
        <dbReference type="EMBL" id="KAF2761356.1"/>
    </source>
</evidence>
<gene>
    <name evidence="8" type="ORF">EJ05DRAFT_261296</name>
</gene>
<dbReference type="Pfam" id="PF06398">
    <property type="entry name" value="Pex24p"/>
    <property type="match status" value="1"/>
</dbReference>
<comment type="subcellular location">
    <subcellularLocation>
        <location evidence="1">Endomembrane system</location>
        <topology evidence="1">Multi-pass membrane protein</topology>
    </subcellularLocation>
</comment>
<dbReference type="SMART" id="SM00693">
    <property type="entry name" value="DysFN"/>
    <property type="match status" value="1"/>
</dbReference>
<keyword evidence="4 6" id="KW-0472">Membrane</keyword>
<name>A0A6A6WH92_9PEZI</name>
<evidence type="ECO:0000256" key="1">
    <source>
        <dbReference type="ARBA" id="ARBA00004127"/>
    </source>
</evidence>
<keyword evidence="3 6" id="KW-1133">Transmembrane helix</keyword>
<evidence type="ECO:0000256" key="3">
    <source>
        <dbReference type="ARBA" id="ARBA00022989"/>
    </source>
</evidence>
<sequence>MSNSHRNSYDGPSQAAADPNPPTYAAFAPSSGPQSSTVSQQRSTILVHQKSPLLVATPPQVTRVLAFSHPFILTLSKIVGLITWTTGDPWESFLMVAGFWLLTIYGDLVVRWAGPLVVVVGIIIGMYSRRYSPLSSTGWTGEKQKGHRRGDPETTNTRHHKSLEEIVNTVKLFTSRCNILLDPFLRFTDFLSTQRTATSATTRPALTTMFIRILLITPVWILMTLPPLYLITTKRVILSVGTVILSWHSRPARVSRLVLWRSKTVRKVCATVTGLNFESLENQNGKNKTDRPPPLPPRTRSANAIAASLAAKRRSDSPGIRFTFSIFENQRRWLGIGWTASMLAYERAAWTDETLFPAPSKDAFDLPEVEGGHAKWRWVDGSIWRVDGAEYSESDPSGSQSVNGWLFYDNKWRDGRRGLDGWGRYTRRRKWYRDAELVEISPSMDVTPSPTPRLSSSPKAGSVVGSESEATLLDDTANESDANSQGTRRRRWFRRSSNSGSMKSGDTEGSAASSRRSDDDNDLHTPVRHQQRQDEWNFGDEARMQLG</sequence>
<feature type="transmembrane region" description="Helical" evidence="6">
    <location>
        <begin position="104"/>
        <end position="127"/>
    </location>
</feature>
<evidence type="ECO:0000256" key="4">
    <source>
        <dbReference type="ARBA" id="ARBA00023136"/>
    </source>
</evidence>
<dbReference type="PANTHER" id="PTHR31679:SF2">
    <property type="entry name" value="PEROXISOMAL MEMBRANE PROTEIN PEX30-RELATED"/>
    <property type="match status" value="1"/>
</dbReference>
<dbReference type="OrthoDB" id="5586090at2759"/>
<dbReference type="InterPro" id="IPR010482">
    <property type="entry name" value="TECPR1-like_DysF"/>
</dbReference>
<dbReference type="PANTHER" id="PTHR31679">
    <property type="entry name" value="PEROXISOMAL MEMBRANE PROTEIN PEX30-RELATED"/>
    <property type="match status" value="1"/>
</dbReference>
<dbReference type="GO" id="GO:0005778">
    <property type="term" value="C:peroxisomal membrane"/>
    <property type="evidence" value="ECO:0007669"/>
    <property type="project" value="TreeGrafter"/>
</dbReference>
<feature type="domain" description="Peroxin/Ferlin" evidence="7">
    <location>
        <begin position="319"/>
        <end position="387"/>
    </location>
</feature>
<feature type="compositionally biased region" description="Polar residues" evidence="5">
    <location>
        <begin position="31"/>
        <end position="41"/>
    </location>
</feature>
<evidence type="ECO:0000259" key="7">
    <source>
        <dbReference type="SMART" id="SM00693"/>
    </source>
</evidence>
<keyword evidence="2 6" id="KW-0812">Transmembrane</keyword>
<evidence type="ECO:0000256" key="2">
    <source>
        <dbReference type="ARBA" id="ARBA00022692"/>
    </source>
</evidence>
<evidence type="ECO:0000313" key="9">
    <source>
        <dbReference type="Proteomes" id="UP000799437"/>
    </source>
</evidence>
<feature type="region of interest" description="Disordered" evidence="5">
    <location>
        <begin position="134"/>
        <end position="159"/>
    </location>
</feature>
<dbReference type="GeneID" id="54481316"/>
<protein>
    <submittedName>
        <fullName evidence="8">Pex24p-domain-containing protein</fullName>
    </submittedName>
</protein>
<dbReference type="AlphaFoldDB" id="A0A6A6WH92"/>
<dbReference type="InterPro" id="IPR006614">
    <property type="entry name" value="Peroxin/Ferlin"/>
</dbReference>
<feature type="compositionally biased region" description="Basic and acidic residues" evidence="5">
    <location>
        <begin position="515"/>
        <end position="547"/>
    </location>
</feature>
<feature type="region of interest" description="Disordered" evidence="5">
    <location>
        <begin position="442"/>
        <end position="547"/>
    </location>
</feature>
<feature type="transmembrane region" description="Helical" evidence="6">
    <location>
        <begin position="205"/>
        <end position="222"/>
    </location>
</feature>
<dbReference type="Proteomes" id="UP000799437">
    <property type="component" value="Unassembled WGS sequence"/>
</dbReference>
<dbReference type="RefSeq" id="XP_033603807.1">
    <property type="nucleotide sequence ID" value="XM_033740262.1"/>
</dbReference>
<dbReference type="GO" id="GO:0012505">
    <property type="term" value="C:endomembrane system"/>
    <property type="evidence" value="ECO:0007669"/>
    <property type="project" value="UniProtKB-SubCell"/>
</dbReference>
<proteinExistence type="predicted"/>
<organism evidence="8 9">
    <name type="scientific">Pseudovirgaria hyperparasitica</name>
    <dbReference type="NCBI Taxonomy" id="470096"/>
    <lineage>
        <taxon>Eukaryota</taxon>
        <taxon>Fungi</taxon>
        <taxon>Dikarya</taxon>
        <taxon>Ascomycota</taxon>
        <taxon>Pezizomycotina</taxon>
        <taxon>Dothideomycetes</taxon>
        <taxon>Dothideomycetes incertae sedis</taxon>
        <taxon>Acrospermales</taxon>
        <taxon>Acrospermaceae</taxon>
        <taxon>Pseudovirgaria</taxon>
    </lineage>
</organism>
<feature type="region of interest" description="Disordered" evidence="5">
    <location>
        <begin position="280"/>
        <end position="299"/>
    </location>
</feature>
<dbReference type="EMBL" id="ML996567">
    <property type="protein sequence ID" value="KAF2761356.1"/>
    <property type="molecule type" value="Genomic_DNA"/>
</dbReference>